<reference evidence="10" key="3">
    <citation type="submission" date="2015-04" db="UniProtKB">
        <authorList>
            <consortium name="EnsemblPlants"/>
        </authorList>
    </citation>
    <scope>IDENTIFICATION</scope>
    <source>
        <strain evidence="10">cv. Jemalong A17</strain>
    </source>
</reference>
<dbReference type="eggNOG" id="ENOG502QQD7">
    <property type="taxonomic scope" value="Eukaryota"/>
</dbReference>
<evidence type="ECO:0000313" key="12">
    <source>
        <dbReference type="Proteomes" id="UP000265566"/>
    </source>
</evidence>
<dbReference type="KEGG" id="mtr:11417046"/>
<gene>
    <name evidence="10" type="primary">11417046</name>
    <name evidence="8" type="ordered locus">MTR_2g086700</name>
    <name evidence="9" type="ORF">MtrunA17_Chr2g0321641</name>
</gene>
<dbReference type="GO" id="GO:0006744">
    <property type="term" value="P:ubiquinone biosynthetic process"/>
    <property type="evidence" value="ECO:0000318"/>
    <property type="project" value="GO_Central"/>
</dbReference>
<reference evidence="12" key="4">
    <citation type="journal article" date="2018" name="Nat. Plants">
        <title>Whole-genome landscape of Medicago truncatula symbiotic genes.</title>
        <authorList>
            <person name="Pecrix Y."/>
            <person name="Staton S.E."/>
            <person name="Sallet E."/>
            <person name="Lelandais-Briere C."/>
            <person name="Moreau S."/>
            <person name="Carrere S."/>
            <person name="Blein T."/>
            <person name="Jardinaud M.F."/>
            <person name="Latrasse D."/>
            <person name="Zouine M."/>
            <person name="Zahm M."/>
            <person name="Kreplak J."/>
            <person name="Mayjonade B."/>
            <person name="Satge C."/>
            <person name="Perez M."/>
            <person name="Cauet S."/>
            <person name="Marande W."/>
            <person name="Chantry-Darmon C."/>
            <person name="Lopez-Roques C."/>
            <person name="Bouchez O."/>
            <person name="Berard A."/>
            <person name="Debelle F."/>
            <person name="Munos S."/>
            <person name="Bendahmane A."/>
            <person name="Berges H."/>
            <person name="Niebel A."/>
            <person name="Buitink J."/>
            <person name="Frugier F."/>
            <person name="Benhamed M."/>
            <person name="Crespi M."/>
            <person name="Gouzy J."/>
            <person name="Gamas P."/>
        </authorList>
    </citation>
    <scope>NUCLEOTIDE SEQUENCE [LARGE SCALE GENOMIC DNA]</scope>
    <source>
        <strain evidence="12">cv. Jemalong A17</strain>
    </source>
</reference>
<evidence type="ECO:0000256" key="4">
    <source>
        <dbReference type="ARBA" id="ARBA00022640"/>
    </source>
</evidence>
<keyword evidence="5" id="KW-0125">Carotenoid biosynthesis</keyword>
<dbReference type="GO" id="GO:0016705">
    <property type="term" value="F:oxidoreductase activity, acting on paired donors, with incorporation or reduction of molecular oxygen"/>
    <property type="evidence" value="ECO:0007669"/>
    <property type="project" value="InterPro"/>
</dbReference>
<dbReference type="EMBL" id="PSQE01000002">
    <property type="protein sequence ID" value="RHN75473.1"/>
    <property type="molecule type" value="Genomic_DNA"/>
</dbReference>
<dbReference type="Proteomes" id="UP000265566">
    <property type="component" value="Chromosome 2"/>
</dbReference>
<evidence type="ECO:0000313" key="10">
    <source>
        <dbReference type="EnsemblPlants" id="AES67093"/>
    </source>
</evidence>
<dbReference type="STRING" id="3880.G7IHF5"/>
<keyword evidence="7 9" id="KW-0413">Isomerase</keyword>
<dbReference type="Pfam" id="PF05834">
    <property type="entry name" value="Lycopene_cycl"/>
    <property type="match status" value="1"/>
</dbReference>
<dbReference type="GO" id="GO:0016123">
    <property type="term" value="P:xanthophyll biosynthetic process"/>
    <property type="evidence" value="ECO:0000318"/>
    <property type="project" value="GO_Central"/>
</dbReference>
<dbReference type="GO" id="GO:0005739">
    <property type="term" value="C:mitochondrion"/>
    <property type="evidence" value="ECO:0000318"/>
    <property type="project" value="GO_Central"/>
</dbReference>
<reference evidence="8 11" key="2">
    <citation type="journal article" date="2014" name="BMC Genomics">
        <title>An improved genome release (version Mt4.0) for the model legume Medicago truncatula.</title>
        <authorList>
            <person name="Tang H."/>
            <person name="Krishnakumar V."/>
            <person name="Bidwell S."/>
            <person name="Rosen B."/>
            <person name="Chan A."/>
            <person name="Zhou S."/>
            <person name="Gentzbittel L."/>
            <person name="Childs K.L."/>
            <person name="Yandell M."/>
            <person name="Gundlach H."/>
            <person name="Mayer K.F."/>
            <person name="Schwartz D.C."/>
            <person name="Town C.D."/>
        </authorList>
    </citation>
    <scope>GENOME REANNOTATION</scope>
    <source>
        <strain evidence="10 11">cv. Jemalong A17</strain>
    </source>
</reference>
<evidence type="ECO:0000256" key="1">
    <source>
        <dbReference type="ARBA" id="ARBA00004474"/>
    </source>
</evidence>
<reference evidence="9" key="5">
    <citation type="journal article" date="2018" name="Nat. Plants">
        <title>Whole-genome landscape of Medicago truncatula symbiotic genes.</title>
        <authorList>
            <person name="Pecrix Y."/>
            <person name="Gamas P."/>
            <person name="Carrere S."/>
        </authorList>
    </citation>
    <scope>NUCLEOTIDE SEQUENCE</scope>
    <source>
        <tissue evidence="9">Leaves</tissue>
    </source>
</reference>
<evidence type="ECO:0000256" key="2">
    <source>
        <dbReference type="ARBA" id="ARBA00004829"/>
    </source>
</evidence>
<dbReference type="SUPFAM" id="SSF51905">
    <property type="entry name" value="FAD/NAD(P)-binding domain"/>
    <property type="match status" value="1"/>
</dbReference>
<comment type="subcellular location">
    <subcellularLocation>
        <location evidence="1">Plastid</location>
    </subcellularLocation>
</comment>
<dbReference type="GO" id="GO:0009536">
    <property type="term" value="C:plastid"/>
    <property type="evidence" value="ECO:0007669"/>
    <property type="project" value="UniProtKB-SubCell"/>
</dbReference>
<sequence>MGTSLMLISPPPPTKTHQLTPSTFPFLKTHQTISLPSSRKTNTMINSTKKFGNFLDLKSEYQPEALDFDLPWHHPSDRSQFDVIIVGAGPAGIRLAEQVSLYGIKVCCVDPNPLSMWPNNYGVWLDEFEGLGLEDCLDKTWPMASIYIDDNKTKYLDRCYGRVSRKKLKEKLVKGCVFNGVRFYKAKVWEIKHHEFESIVVCDDGTKLKGSLVVDASGFGSNFTDYDNHKLRKKNYGCQIAHGVLVEVDGHPFDLDKMVLMDWRDSHLGNEPYLRDGNSKFPTFLYAMPFSSNLIFLEETSLVSRPVLSYMDVKRRMVARLRHLGINVKRVLEDEKCLIPMGGPLPRISQNVMPFGGNSGIVHPSTGYMVARTMALAPIVAASINECLGSTRMIRGKNLYANVWNSMWPIERRFVRECYCFGMETLLKLDLNETRSFFDAFFDLKPYYWQGFLSSKLSLKDFALLSLSLFGHASNSSRFDIVTKCPVPLAQLIGNIALESIG</sequence>
<dbReference type="PANTHER" id="PTHR39757:SF9">
    <property type="entry name" value="CAPSANTHIN_CAPSORUBIN SYNTHASE, CHROMOPLAST PROTEIN"/>
    <property type="match status" value="1"/>
</dbReference>
<dbReference type="OMA" id="RMIRGSQ"/>
<dbReference type="GO" id="GO:0016491">
    <property type="term" value="F:oxidoreductase activity"/>
    <property type="evidence" value="ECO:0000318"/>
    <property type="project" value="GO_Central"/>
</dbReference>
<dbReference type="PANTHER" id="PTHR39757">
    <property type="match status" value="1"/>
</dbReference>
<dbReference type="GO" id="GO:0034020">
    <property type="term" value="F:neoxanthin synthase activity"/>
    <property type="evidence" value="ECO:0007669"/>
    <property type="project" value="UniProtKB-EC"/>
</dbReference>
<dbReference type="Proteomes" id="UP000002051">
    <property type="component" value="Chromosome 2"/>
</dbReference>
<dbReference type="EnsemblPlants" id="AES67093">
    <property type="protein sequence ID" value="AES67093"/>
    <property type="gene ID" value="MTR_2g086700"/>
</dbReference>
<comment type="pathway">
    <text evidence="2">Carotenoid biosynthesis.</text>
</comment>
<evidence type="ECO:0000256" key="6">
    <source>
        <dbReference type="ARBA" id="ARBA00022946"/>
    </source>
</evidence>
<comment type="similarity">
    <text evidence="3">Belongs to the lycopene cyclase family.</text>
</comment>
<name>G7IHF5_MEDTR</name>
<dbReference type="EMBL" id="CM001218">
    <property type="protein sequence ID" value="AES67093.1"/>
    <property type="molecule type" value="Genomic_DNA"/>
</dbReference>
<keyword evidence="11" id="KW-1185">Reference proteome</keyword>
<dbReference type="OrthoDB" id="1716816at2759"/>
<evidence type="ECO:0000313" key="8">
    <source>
        <dbReference type="EMBL" id="AES67093.1"/>
    </source>
</evidence>
<evidence type="ECO:0000313" key="9">
    <source>
        <dbReference type="EMBL" id="RHN75473.1"/>
    </source>
</evidence>
<protein>
    <submittedName>
        <fullName evidence="8">Capsanthin/capsorubin synthase, chromoplast protein</fullName>
    </submittedName>
    <submittedName>
        <fullName evidence="9">Putative neoxanthin synthase</fullName>
        <ecNumber evidence="9">5.3.99.9</ecNumber>
    </submittedName>
</protein>
<dbReference type="Gene3D" id="3.50.50.60">
    <property type="entry name" value="FAD/NAD(P)-binding domain"/>
    <property type="match status" value="1"/>
</dbReference>
<dbReference type="InterPro" id="IPR010108">
    <property type="entry name" value="Lycopene_cyclase_b/e"/>
</dbReference>
<dbReference type="HOGENOM" id="CLU_032956_1_0_1"/>
<evidence type="ECO:0000313" key="11">
    <source>
        <dbReference type="Proteomes" id="UP000002051"/>
    </source>
</evidence>
<evidence type="ECO:0000256" key="7">
    <source>
        <dbReference type="ARBA" id="ARBA00023235"/>
    </source>
</evidence>
<dbReference type="NCBIfam" id="TIGR01790">
    <property type="entry name" value="carotene-cycl"/>
    <property type="match status" value="1"/>
</dbReference>
<accession>G7IHF5</accession>
<dbReference type="GO" id="GO:0045436">
    <property type="term" value="F:lycopene beta cyclase activity"/>
    <property type="evidence" value="ECO:0000318"/>
    <property type="project" value="GO_Central"/>
</dbReference>
<dbReference type="Gramene" id="rna11689">
    <property type="protein sequence ID" value="RHN75473.1"/>
    <property type="gene ID" value="gene11689"/>
</dbReference>
<evidence type="ECO:0000256" key="5">
    <source>
        <dbReference type="ARBA" id="ARBA00022746"/>
    </source>
</evidence>
<keyword evidence="6" id="KW-0809">Transit peptide</keyword>
<keyword evidence="4" id="KW-0934">Plastid</keyword>
<dbReference type="PaxDb" id="3880-AES67093"/>
<dbReference type="GO" id="GO:0016120">
    <property type="term" value="P:carotene biosynthetic process"/>
    <property type="evidence" value="ECO:0000318"/>
    <property type="project" value="GO_Central"/>
</dbReference>
<dbReference type="EC" id="5.3.99.9" evidence="9"/>
<organism evidence="8 11">
    <name type="scientific">Medicago truncatula</name>
    <name type="common">Barrel medic</name>
    <name type="synonym">Medicago tribuloides</name>
    <dbReference type="NCBI Taxonomy" id="3880"/>
    <lineage>
        <taxon>Eukaryota</taxon>
        <taxon>Viridiplantae</taxon>
        <taxon>Streptophyta</taxon>
        <taxon>Embryophyta</taxon>
        <taxon>Tracheophyta</taxon>
        <taxon>Spermatophyta</taxon>
        <taxon>Magnoliopsida</taxon>
        <taxon>eudicotyledons</taxon>
        <taxon>Gunneridae</taxon>
        <taxon>Pentapetalae</taxon>
        <taxon>rosids</taxon>
        <taxon>fabids</taxon>
        <taxon>Fabales</taxon>
        <taxon>Fabaceae</taxon>
        <taxon>Papilionoideae</taxon>
        <taxon>50 kb inversion clade</taxon>
        <taxon>NPAAA clade</taxon>
        <taxon>Hologalegina</taxon>
        <taxon>IRL clade</taxon>
        <taxon>Trifolieae</taxon>
        <taxon>Medicago</taxon>
    </lineage>
</organism>
<dbReference type="AlphaFoldDB" id="G7IHF5"/>
<dbReference type="FunFam" id="3.50.50.60:FF:000101">
    <property type="entry name" value="lycopene epsilon cyclase, chloroplastic"/>
    <property type="match status" value="1"/>
</dbReference>
<evidence type="ECO:0000256" key="3">
    <source>
        <dbReference type="ARBA" id="ARBA00006599"/>
    </source>
</evidence>
<dbReference type="InterPro" id="IPR036188">
    <property type="entry name" value="FAD/NAD-bd_sf"/>
</dbReference>
<reference evidence="8 11" key="1">
    <citation type="journal article" date="2011" name="Nature">
        <title>The Medicago genome provides insight into the evolution of rhizobial symbioses.</title>
        <authorList>
            <person name="Young N.D."/>
            <person name="Debelle F."/>
            <person name="Oldroyd G.E."/>
            <person name="Geurts R."/>
            <person name="Cannon S.B."/>
            <person name="Udvardi M.K."/>
            <person name="Benedito V.A."/>
            <person name="Mayer K.F."/>
            <person name="Gouzy J."/>
            <person name="Schoof H."/>
            <person name="Van de Peer Y."/>
            <person name="Proost S."/>
            <person name="Cook D.R."/>
            <person name="Meyers B.C."/>
            <person name="Spannagl M."/>
            <person name="Cheung F."/>
            <person name="De Mita S."/>
            <person name="Krishnakumar V."/>
            <person name="Gundlach H."/>
            <person name="Zhou S."/>
            <person name="Mudge J."/>
            <person name="Bharti A.K."/>
            <person name="Murray J.D."/>
            <person name="Naoumkina M.A."/>
            <person name="Rosen B."/>
            <person name="Silverstein K.A."/>
            <person name="Tang H."/>
            <person name="Rombauts S."/>
            <person name="Zhao P.X."/>
            <person name="Zhou P."/>
            <person name="Barbe V."/>
            <person name="Bardou P."/>
            <person name="Bechner M."/>
            <person name="Bellec A."/>
            <person name="Berger A."/>
            <person name="Berges H."/>
            <person name="Bidwell S."/>
            <person name="Bisseling T."/>
            <person name="Choisne N."/>
            <person name="Couloux A."/>
            <person name="Denny R."/>
            <person name="Deshpande S."/>
            <person name="Dai X."/>
            <person name="Doyle J.J."/>
            <person name="Dudez A.M."/>
            <person name="Farmer A.D."/>
            <person name="Fouteau S."/>
            <person name="Franken C."/>
            <person name="Gibelin C."/>
            <person name="Gish J."/>
            <person name="Goldstein S."/>
            <person name="Gonzalez A.J."/>
            <person name="Green P.J."/>
            <person name="Hallab A."/>
            <person name="Hartog M."/>
            <person name="Hua A."/>
            <person name="Humphray S.J."/>
            <person name="Jeong D.H."/>
            <person name="Jing Y."/>
            <person name="Jocker A."/>
            <person name="Kenton S.M."/>
            <person name="Kim D.J."/>
            <person name="Klee K."/>
            <person name="Lai H."/>
            <person name="Lang C."/>
            <person name="Lin S."/>
            <person name="Macmil S.L."/>
            <person name="Magdelenat G."/>
            <person name="Matthews L."/>
            <person name="McCorrison J."/>
            <person name="Monaghan E.L."/>
            <person name="Mun J.H."/>
            <person name="Najar F.Z."/>
            <person name="Nicholson C."/>
            <person name="Noirot C."/>
            <person name="O'Bleness M."/>
            <person name="Paule C.R."/>
            <person name="Poulain J."/>
            <person name="Prion F."/>
            <person name="Qin B."/>
            <person name="Qu C."/>
            <person name="Retzel E.F."/>
            <person name="Riddle C."/>
            <person name="Sallet E."/>
            <person name="Samain S."/>
            <person name="Samson N."/>
            <person name="Sanders I."/>
            <person name="Saurat O."/>
            <person name="Scarpelli C."/>
            <person name="Schiex T."/>
            <person name="Segurens B."/>
            <person name="Severin A.J."/>
            <person name="Sherrier D.J."/>
            <person name="Shi R."/>
            <person name="Sims S."/>
            <person name="Singer S.R."/>
            <person name="Sinharoy S."/>
            <person name="Sterck L."/>
            <person name="Viollet A."/>
            <person name="Wang B.B."/>
            <person name="Wang K."/>
            <person name="Wang M."/>
            <person name="Wang X."/>
            <person name="Warfsmann J."/>
            <person name="Weissenbach J."/>
            <person name="White D.D."/>
            <person name="White J.D."/>
            <person name="Wiley G.B."/>
            <person name="Wincker P."/>
            <person name="Xing Y."/>
            <person name="Yang L."/>
            <person name="Yao Z."/>
            <person name="Ying F."/>
            <person name="Zhai J."/>
            <person name="Zhou L."/>
            <person name="Zuber A."/>
            <person name="Denarie J."/>
            <person name="Dixon R.A."/>
            <person name="May G.D."/>
            <person name="Schwartz D.C."/>
            <person name="Rogers J."/>
            <person name="Quetier F."/>
            <person name="Town C.D."/>
            <person name="Roe B.A."/>
        </authorList>
    </citation>
    <scope>NUCLEOTIDE SEQUENCE [LARGE SCALE GENOMIC DNA]</scope>
    <source>
        <strain evidence="8">A17</strain>
        <strain evidence="10 11">cv. Jemalong A17</strain>
    </source>
</reference>
<proteinExistence type="inferred from homology"/>